<feature type="compositionally biased region" description="Basic and acidic residues" evidence="1">
    <location>
        <begin position="1652"/>
        <end position="1763"/>
    </location>
</feature>
<sequence>MNSFLRNVKSINIPAIKYISQKVTPSLSTIENANPNPNDETGQYPPRSQSLPPTFKPIKATRQKSFKDKSITNTQQKFPKFLNQPTFKIANKFKKNHGQKIRKPQEKPKSKQNSRDVICQLPCINPENDAPKKKSLVASAERKLHTSSSNRLLHGASSFGTFKDLYKKSPITALINLNEQAQINSNGTNFNGRSTSKGKVKFHYLAENTECKQCISKNKKRIAEFYRKNQDKINLFSQKKRYFSSFIHKPTKTDSKKFEEVVVVKDQNLGSANPSNALTLFSLIKLQSTKNPAKFVPTNLYKFEAKKKCEAYDFSPEESLTFHDAYPLDMFREDYNNDTVSAQSLAQSIPKKVETLPNLNEKHLERVAQKHLTAIKPRKKDMFKKLYEITPCGVNLRDNDPNNVARNEYQSKFKKFTFKVNKNKLSESDKAMSREDKCKIDNETEKCKNNQPSGLQNPVQGAPITVQHNDIVVEYLGLNLAKKKIVDDDKNDRKRLPCKVPKTKRDTSKDHPCYKDNPCSQKDSNYDKNIKCAPKVDIDYFKTKPIGKIIEDDGGHIKVRKLEEAPSVRYYRQDTHENSEKKFWSDLANKNRQKVIENDKFIEISKARTEKYKELMQAKQNREAIAKEPSTSHPKDSLNEKICEGISSLSKVELGEQSKQIIANAIKQMIEPIIQKEFLRYEEVKYALERMEKRLTLTLKSLKPTQSRFAGGSKTDPKYKRYPWQKISIGEQTKLPEMVDPLEKALDKREPGRKIAIRSPAWSRTEPQHEPLKHTIFFSNKNICDDETEQVIKNSKKVDCFAELSQKKKQLAVETDCGNVDLCKQTGDLQGGTVNCRKKKDCDDPCIPKAAPCTWANDIPMNVPNCDKNKCPQTPKLKLWPPCSKNADTAQPTTVFDGCDEKKCPKVKPVQCIQTPCPKCKPSVEPFKPCVKNVSSCEKPKHHSFEGMKEIIKPDPKKNEPCPCCRKPIAEAFIRLTKTFSKQANAIPKEQKETKDCEVKNRYCDSEILDKDMQETKRLKEMQEEMLKQQKAATCNKGVLFEKETKKDWQAVQIDANKMKDKQTIKRDKCNTGPKQNSILSEQLKLATAPNKQYEMRAAPAKISHDQSLMESCSNKISDLCMMIVRKNKSGKNAPPIVVTLSKSQPVIGKFGGPSGRGMSIAGGSDGNDGNGKKPDSDFLDFSNLFKKTESNPKKKGIPDWCLGTKKSNIHEIETENFLDIEDNHPQIELSTDLNKIANRFLCKSNDGQSRSKSDTEEILKQLKDCLNRLKEKGIAADEGQDNKDSCPRQKKDRCAEGKGSSQDPKVGKLNDCVKKQKSNPEIVDDKSGGHCEKTRENPCQKRKEDPCKKRDDPCKKYREDPCKKKDDPCKKPREDPCKKKDDPCKKPREDPCKKKDDPCKKPREDRCQIPREDPCKKKDDPCKKPSEDPCKKRQDDPCQKPKDICKKKEDDPCMRAKEDPCKEKKSEPCIPCKYEDYSKKSKAKTKSEPCIPCKYEDYSKKGKSDSCKDDSSKTKTLADCMDKRLLEGMSLYQPKSAKTNKSDCKKAKDDPCKANQERKSDRSAAHDPKLKKISDCIKQKSKGSIVADQQDDHGKKPSKDSGRINPCKSNSEKDSSGTSQDPKLKKISDCVKQKSKELIIADHKDGHSKKPKTDPCKKNDDPCKPKKEDPCKKNDDPCKPKKEDPCKKKEDPCKSKKDDPCKKMDDPCKPKKADCCKKKDNPCKSNREDPCKKKDDPCGRKKEDFCKKKDDPCKSKKEDPCKQKKKNPCTSDKKDLCKAKQDDPCENQTGRFADCKAMFLGCLIGANRCDGAMNRPIETAKATTQHFKEKYPWVLMKKNKECLLTKASQCIPKNSNQKIDFHKGKAQSDPCFQHRKAKEDIPCLPGDKLLKKFDTAMNKKPGSKQDPCQTFAPFPAKDVPVMLTNQINYYRSASCNQLKKTLGIICDKAYMIVGDFNPLARRMAFHTTSRVKRSKSEGYDGNTNQYVASGSKSTCDASKNSGTNEKSTCDSLFPSRSKVDSTIGIKDFCMQKLEMSRSVQQPKYHQELPKWCRHTEIESTNRKSSDSLKTNNKDLEAPQKAQSDSTKPLTDCQKKCSKKDDSKMAAICQILINENESKGSTEKNSVLIDCQKKTKKSIAKSMETTGEFYEKLCKSKEEDPGIKSKQSVQVMKRKDFCEDKKEDPCQPKNESSCTKSEQSLKQKKDICVPKKEDLCASSGSSQDPINRKLNQFIEIRSKQAIISDQKDINIKKPTQVPCEKSDQSVESTKKIGKFRKAKKEYPWVKSKKSAQVDICTDKKEDPCKRKKETPCAISEQSAESMKQKQDICVLKKEDSSAPSGSSQDPRNSTLNKCIATVRSKQKMISDQKDLHTEKSKQALCKKSEQRDQSIKQKKAICAPKKEDLCGKSKHKVPLTRKNECQSGNSKQNGPRVSLETLNKEISVKMEKRAAEYCQPCKSKKPKKRRVISLKGIKTQNKKKPMNCQRKKKKPSVFTARETFLPKPKVQSITCTKNMKSDRSVSDLLSNKSSNFREVARKSTDCQKSSAAAQKSPEEFLKVKCATNSNEISQCREVSQKSSATGRKSAEDFLKVEFAPTSHDMSQRKKIEPKSTAEQGRLSVVNESTQLRKGLECISETLPLTKIPTAVETCASSNIGNEKRFLVDKNDNESLQFFKLARTSRENDSTYVSSKKHLDYFKPYANLSKPKTDLLCDRTTISNAAEAQFVLAKEYLCPQLLQEDNDKKECYENSEKKSKDCSLQKGIKNLTVGYDKIDHVRDTGLLRESMLRTRRKLNPVTTTATEKEVEELLLRKNTFVAKVQKLGLGEKLVCTCDKDGKLVDDYEDEDFDKDGVERIVKCAVVTDKFDKSKLVCVEILSDADLQKLEEEQLKKTEKGKQVKIPLFKVISNKLVCQEKSIGKGFTCEMMTVEEIRVPSRKKTKNIKKPTRKVLSYIELMKKCREKGHME</sequence>
<keyword evidence="3" id="KW-1185">Reference proteome</keyword>
<feature type="compositionally biased region" description="Polar residues" evidence="1">
    <location>
        <begin position="29"/>
        <end position="52"/>
    </location>
</feature>
<feature type="region of interest" description="Disordered" evidence="1">
    <location>
        <begin position="2300"/>
        <end position="2394"/>
    </location>
</feature>
<evidence type="ECO:0000256" key="1">
    <source>
        <dbReference type="SAM" id="MobiDB-lite"/>
    </source>
</evidence>
<feature type="region of interest" description="Disordered" evidence="1">
    <location>
        <begin position="1991"/>
        <end position="2011"/>
    </location>
</feature>
<reference evidence="2" key="1">
    <citation type="submission" date="2022-01" db="EMBL/GenBank/DDBJ databases">
        <authorList>
            <person name="King R."/>
        </authorList>
    </citation>
    <scope>NUCLEOTIDE SEQUENCE</scope>
</reference>
<feature type="region of interest" description="Disordered" evidence="1">
    <location>
        <begin position="94"/>
        <end position="115"/>
    </location>
</feature>
<gene>
    <name evidence="2" type="ORF">CEUTPL_LOCUS10428</name>
</gene>
<protein>
    <submittedName>
        <fullName evidence="2">Uncharacterized protein</fullName>
    </submittedName>
</protein>
<name>A0A9P0DJ56_9CUCU</name>
<feature type="region of interest" description="Disordered" evidence="1">
    <location>
        <begin position="1530"/>
        <end position="1782"/>
    </location>
</feature>
<dbReference type="EMBL" id="OU892282">
    <property type="protein sequence ID" value="CAH1131875.1"/>
    <property type="molecule type" value="Genomic_DNA"/>
</dbReference>
<feature type="compositionally biased region" description="Basic and acidic residues" evidence="1">
    <location>
        <begin position="1277"/>
        <end position="1297"/>
    </location>
</feature>
<feature type="compositionally biased region" description="Polar residues" evidence="1">
    <location>
        <begin position="2337"/>
        <end position="2352"/>
    </location>
</feature>
<feature type="compositionally biased region" description="Basic and acidic residues" evidence="1">
    <location>
        <begin position="1541"/>
        <end position="1579"/>
    </location>
</feature>
<feature type="compositionally biased region" description="Polar residues" evidence="1">
    <location>
        <begin position="2189"/>
        <end position="2198"/>
    </location>
</feature>
<proteinExistence type="predicted"/>
<feature type="compositionally biased region" description="Basic and acidic residues" evidence="1">
    <location>
        <begin position="2322"/>
        <end position="2336"/>
    </location>
</feature>
<organism evidence="2 3">
    <name type="scientific">Ceutorhynchus assimilis</name>
    <name type="common">cabbage seed weevil</name>
    <dbReference type="NCBI Taxonomy" id="467358"/>
    <lineage>
        <taxon>Eukaryota</taxon>
        <taxon>Metazoa</taxon>
        <taxon>Ecdysozoa</taxon>
        <taxon>Arthropoda</taxon>
        <taxon>Hexapoda</taxon>
        <taxon>Insecta</taxon>
        <taxon>Pterygota</taxon>
        <taxon>Neoptera</taxon>
        <taxon>Endopterygota</taxon>
        <taxon>Coleoptera</taxon>
        <taxon>Polyphaga</taxon>
        <taxon>Cucujiformia</taxon>
        <taxon>Curculionidae</taxon>
        <taxon>Ceutorhynchinae</taxon>
        <taxon>Ceutorhynchus</taxon>
    </lineage>
</organism>
<feature type="compositionally biased region" description="Basic and acidic residues" evidence="1">
    <location>
        <begin position="1324"/>
        <end position="1469"/>
    </location>
</feature>
<feature type="region of interest" description="Disordered" evidence="1">
    <location>
        <begin position="1153"/>
        <end position="1176"/>
    </location>
</feature>
<feature type="region of interest" description="Disordered" evidence="1">
    <location>
        <begin position="2178"/>
        <end position="2202"/>
    </location>
</feature>
<feature type="compositionally biased region" description="Basic and acidic residues" evidence="1">
    <location>
        <begin position="1772"/>
        <end position="1782"/>
    </location>
</feature>
<feature type="region of interest" description="Disordered" evidence="1">
    <location>
        <begin position="1277"/>
        <end position="1469"/>
    </location>
</feature>
<evidence type="ECO:0000313" key="3">
    <source>
        <dbReference type="Proteomes" id="UP001152799"/>
    </source>
</evidence>
<feature type="compositionally biased region" description="Basic and acidic residues" evidence="1">
    <location>
        <begin position="1306"/>
        <end position="1315"/>
    </location>
</feature>
<feature type="region of interest" description="Disordered" evidence="1">
    <location>
        <begin position="29"/>
        <end position="54"/>
    </location>
</feature>
<accession>A0A9P0DJ56</accession>
<feature type="compositionally biased region" description="Basic and acidic residues" evidence="1">
    <location>
        <begin position="2060"/>
        <end position="2078"/>
    </location>
</feature>
<feature type="compositionally biased region" description="Basic and acidic residues" evidence="1">
    <location>
        <begin position="1591"/>
        <end position="1603"/>
    </location>
</feature>
<dbReference type="OrthoDB" id="6784641at2759"/>
<feature type="compositionally biased region" description="Basic and acidic residues" evidence="1">
    <location>
        <begin position="2364"/>
        <end position="2391"/>
    </location>
</feature>
<feature type="region of interest" description="Disordered" evidence="1">
    <location>
        <begin position="2060"/>
        <end position="2093"/>
    </location>
</feature>
<feature type="compositionally biased region" description="Basic and acidic residues" evidence="1">
    <location>
        <begin position="1623"/>
        <end position="1646"/>
    </location>
</feature>
<evidence type="ECO:0000313" key="2">
    <source>
        <dbReference type="EMBL" id="CAH1131875.1"/>
    </source>
</evidence>
<dbReference type="Proteomes" id="UP001152799">
    <property type="component" value="Chromosome 6"/>
</dbReference>